<dbReference type="OrthoDB" id="158434at2"/>
<organism evidence="1 2">
    <name type="scientific">Ktedonosporobacter rubrisoli</name>
    <dbReference type="NCBI Taxonomy" id="2509675"/>
    <lineage>
        <taxon>Bacteria</taxon>
        <taxon>Bacillati</taxon>
        <taxon>Chloroflexota</taxon>
        <taxon>Ktedonobacteria</taxon>
        <taxon>Ktedonobacterales</taxon>
        <taxon>Ktedonosporobacteraceae</taxon>
        <taxon>Ktedonosporobacter</taxon>
    </lineage>
</organism>
<accession>A0A4P6K583</accession>
<dbReference type="EMBL" id="CP035758">
    <property type="protein sequence ID" value="QBD83142.1"/>
    <property type="molecule type" value="Genomic_DNA"/>
</dbReference>
<dbReference type="InterPro" id="IPR009959">
    <property type="entry name" value="Cyclase_SnoaL-like"/>
</dbReference>
<dbReference type="GO" id="GO:0030638">
    <property type="term" value="P:polyketide metabolic process"/>
    <property type="evidence" value="ECO:0007669"/>
    <property type="project" value="InterPro"/>
</dbReference>
<dbReference type="SUPFAM" id="SSF54427">
    <property type="entry name" value="NTF2-like"/>
    <property type="match status" value="1"/>
</dbReference>
<dbReference type="AlphaFoldDB" id="A0A4P6K583"/>
<keyword evidence="2" id="KW-1185">Reference proteome</keyword>
<name>A0A4P6K583_KTERU</name>
<proteinExistence type="predicted"/>
<gene>
    <name evidence="1" type="ORF">EPA93_47155</name>
</gene>
<sequence>MSEQNIHVIQQLFEAFNTGDFTLAEAVIAPEYLNHEALDDEEERAQRRGPEELAASIKWLRDAFSDLHFEIQEVIAAGEKVVVRALMTGKHTGPFMQVAPTGKNISSEQVHLFRLIDGKVAEHRARRDDLGMLLQIGAVSFHGSQGAASSSYAR</sequence>
<dbReference type="PANTHER" id="PTHR38436:SF1">
    <property type="entry name" value="ESTER CYCLASE"/>
    <property type="match status" value="1"/>
</dbReference>
<reference evidence="1 2" key="1">
    <citation type="submission" date="2019-01" db="EMBL/GenBank/DDBJ databases">
        <title>Ktedonosporobacter rubrisoli SCAWS-G2.</title>
        <authorList>
            <person name="Huang Y."/>
            <person name="Yan B."/>
        </authorList>
    </citation>
    <scope>NUCLEOTIDE SEQUENCE [LARGE SCALE GENOMIC DNA]</scope>
    <source>
        <strain evidence="1 2">SCAWS-G2</strain>
    </source>
</reference>
<evidence type="ECO:0000313" key="1">
    <source>
        <dbReference type="EMBL" id="QBD83142.1"/>
    </source>
</evidence>
<dbReference type="Proteomes" id="UP000290365">
    <property type="component" value="Chromosome"/>
</dbReference>
<dbReference type="InterPro" id="IPR032710">
    <property type="entry name" value="NTF2-like_dom_sf"/>
</dbReference>
<dbReference type="PANTHER" id="PTHR38436">
    <property type="entry name" value="POLYKETIDE CYCLASE SNOAL-LIKE DOMAIN"/>
    <property type="match status" value="1"/>
</dbReference>
<dbReference type="RefSeq" id="WP_129894209.1">
    <property type="nucleotide sequence ID" value="NZ_CP035758.1"/>
</dbReference>
<dbReference type="Gene3D" id="3.10.450.50">
    <property type="match status" value="1"/>
</dbReference>
<evidence type="ECO:0000313" key="2">
    <source>
        <dbReference type="Proteomes" id="UP000290365"/>
    </source>
</evidence>
<protein>
    <submittedName>
        <fullName evidence="1">Ester cyclase</fullName>
    </submittedName>
</protein>
<dbReference type="KEGG" id="kbs:EPA93_47155"/>
<dbReference type="Pfam" id="PF07366">
    <property type="entry name" value="SnoaL"/>
    <property type="match status" value="1"/>
</dbReference>